<sequence length="63" mass="6979">MSLPPIDFAIFLKNNFPARIGDLSDRLFLNRPNRSIPAASMAGRASPQTAGRPPEFNRLNENP</sequence>
<protein>
    <submittedName>
        <fullName evidence="2">Uncharacterized protein</fullName>
    </submittedName>
</protein>
<dbReference type="AlphaFoldDB" id="A0A4Q1TCU2"/>
<evidence type="ECO:0000313" key="3">
    <source>
        <dbReference type="Proteomes" id="UP000290767"/>
    </source>
</evidence>
<evidence type="ECO:0000256" key="1">
    <source>
        <dbReference type="SAM" id="MobiDB-lite"/>
    </source>
</evidence>
<dbReference type="EMBL" id="MZMU01000026">
    <property type="protein sequence ID" value="RXT15791.1"/>
    <property type="molecule type" value="Genomic_DNA"/>
</dbReference>
<organism evidence="2 3">
    <name type="scientific">Rhizobium leguminosarum</name>
    <dbReference type="NCBI Taxonomy" id="384"/>
    <lineage>
        <taxon>Bacteria</taxon>
        <taxon>Pseudomonadati</taxon>
        <taxon>Pseudomonadota</taxon>
        <taxon>Alphaproteobacteria</taxon>
        <taxon>Hyphomicrobiales</taxon>
        <taxon>Rhizobiaceae</taxon>
        <taxon>Rhizobium/Agrobacterium group</taxon>
        <taxon>Rhizobium</taxon>
    </lineage>
</organism>
<feature type="region of interest" description="Disordered" evidence="1">
    <location>
        <begin position="36"/>
        <end position="63"/>
    </location>
</feature>
<proteinExistence type="predicted"/>
<dbReference type="Proteomes" id="UP000290767">
    <property type="component" value="Unassembled WGS sequence"/>
</dbReference>
<reference evidence="2 3" key="1">
    <citation type="submission" date="2017-03" db="EMBL/GenBank/DDBJ databases">
        <authorList>
            <person name="Safronova V.I."/>
            <person name="Sazanova A.L."/>
            <person name="Chirak E.R."/>
        </authorList>
    </citation>
    <scope>NUCLEOTIDE SEQUENCE [LARGE SCALE GENOMIC DNA]</scope>
    <source>
        <strain evidence="2 3">Tri-43</strain>
    </source>
</reference>
<name>A0A4Q1TCU2_RHILE</name>
<gene>
    <name evidence="2" type="ORF">B5P46_32985</name>
</gene>
<accession>A0A4Q1TCU2</accession>
<evidence type="ECO:0000313" key="2">
    <source>
        <dbReference type="EMBL" id="RXT15791.1"/>
    </source>
</evidence>
<comment type="caution">
    <text evidence="2">The sequence shown here is derived from an EMBL/GenBank/DDBJ whole genome shotgun (WGS) entry which is preliminary data.</text>
</comment>